<dbReference type="RefSeq" id="WP_147028656.1">
    <property type="nucleotide sequence ID" value="NZ_BJZU01000139.1"/>
</dbReference>
<protein>
    <submittedName>
        <fullName evidence="2">Glycosyl transferase</fullName>
    </submittedName>
</protein>
<reference evidence="3" key="1">
    <citation type="journal article" date="2014" name="Int. J. Syst. Evol. Microbiol.">
        <title>Complete genome of a new Firmicutes species belonging to the dominant human colonic microbiota ('Ruminococcus bicirculans') reveals two chromosomes and a selective capacity to utilize plant glucans.</title>
        <authorList>
            <consortium name="NISC Comparative Sequencing Program"/>
            <person name="Wegmann U."/>
            <person name="Louis P."/>
            <person name="Goesmann A."/>
            <person name="Henrissat B."/>
            <person name="Duncan S.H."/>
            <person name="Flint H.J."/>
        </authorList>
    </citation>
    <scope>NUCLEOTIDE SEQUENCE</scope>
    <source>
        <strain evidence="3">NBRC 107715</strain>
    </source>
</reference>
<dbReference type="Pfam" id="PF06722">
    <property type="entry name" value="EryCIII-like_C"/>
    <property type="match status" value="1"/>
</dbReference>
<gene>
    <name evidence="3" type="ORF">GCM10007888_44210</name>
    <name evidence="2" type="ORF">MOX02_52080</name>
</gene>
<feature type="domain" description="Erythromycin biosynthesis protein CIII-like C-terminal" evidence="1">
    <location>
        <begin position="282"/>
        <end position="420"/>
    </location>
</feature>
<comment type="caution">
    <text evidence="2">The sequence shown here is derived from an EMBL/GenBank/DDBJ whole genome shotgun (WGS) entry which is preliminary data.</text>
</comment>
<dbReference type="InterPro" id="IPR050426">
    <property type="entry name" value="Glycosyltransferase_28"/>
</dbReference>
<reference evidence="2 4" key="3">
    <citation type="submission" date="2019-07" db="EMBL/GenBank/DDBJ databases">
        <title>Whole genome shotgun sequence of Methylobacterium oxalidis NBRC 107715.</title>
        <authorList>
            <person name="Hosoyama A."/>
            <person name="Uohara A."/>
            <person name="Ohji S."/>
            <person name="Ichikawa N."/>
        </authorList>
    </citation>
    <scope>NUCLEOTIDE SEQUENCE [LARGE SCALE GENOMIC DNA]</scope>
    <source>
        <strain evidence="2 4">NBRC 107715</strain>
    </source>
</reference>
<dbReference type="OrthoDB" id="6620093at2"/>
<dbReference type="SUPFAM" id="SSF53756">
    <property type="entry name" value="UDP-Glycosyltransferase/glycogen phosphorylase"/>
    <property type="match status" value="1"/>
</dbReference>
<dbReference type="Proteomes" id="UP000321960">
    <property type="component" value="Unassembled WGS sequence"/>
</dbReference>
<dbReference type="CDD" id="cd03784">
    <property type="entry name" value="GT1_Gtf-like"/>
    <property type="match status" value="1"/>
</dbReference>
<dbReference type="EMBL" id="BJZU01000139">
    <property type="protein sequence ID" value="GEP07170.1"/>
    <property type="molecule type" value="Genomic_DNA"/>
</dbReference>
<proteinExistence type="predicted"/>
<dbReference type="GO" id="GO:0017000">
    <property type="term" value="P:antibiotic biosynthetic process"/>
    <property type="evidence" value="ECO:0007669"/>
    <property type="project" value="UniProtKB-ARBA"/>
</dbReference>
<evidence type="ECO:0000313" key="2">
    <source>
        <dbReference type="EMBL" id="GEP07170.1"/>
    </source>
</evidence>
<keyword evidence="5" id="KW-1185">Reference proteome</keyword>
<evidence type="ECO:0000259" key="1">
    <source>
        <dbReference type="Pfam" id="PF06722"/>
    </source>
</evidence>
<keyword evidence="2" id="KW-0808">Transferase</keyword>
<dbReference type="FunFam" id="3.40.50.2000:FF:000072">
    <property type="entry name" value="Glycosyl transferase"/>
    <property type="match status" value="1"/>
</dbReference>
<reference evidence="3" key="4">
    <citation type="submission" date="2023-01" db="EMBL/GenBank/DDBJ databases">
        <title>Draft genome sequence of Methylobacterium oxalidis strain NBRC 107715.</title>
        <authorList>
            <person name="Sun Q."/>
            <person name="Mori K."/>
        </authorList>
    </citation>
    <scope>NUCLEOTIDE SEQUENCE</scope>
    <source>
        <strain evidence="3">NBRC 107715</strain>
    </source>
</reference>
<dbReference type="GO" id="GO:0008194">
    <property type="term" value="F:UDP-glycosyltransferase activity"/>
    <property type="evidence" value="ECO:0007669"/>
    <property type="project" value="InterPro"/>
</dbReference>
<dbReference type="EMBL" id="BSPK01000089">
    <property type="protein sequence ID" value="GLS66039.1"/>
    <property type="molecule type" value="Genomic_DNA"/>
</dbReference>
<dbReference type="PANTHER" id="PTHR48050:SF13">
    <property type="entry name" value="STEROL 3-BETA-GLUCOSYLTRANSFERASE UGT80A2"/>
    <property type="match status" value="1"/>
</dbReference>
<dbReference type="PANTHER" id="PTHR48050">
    <property type="entry name" value="STEROL 3-BETA-GLUCOSYLTRANSFERASE"/>
    <property type="match status" value="1"/>
</dbReference>
<evidence type="ECO:0000313" key="5">
    <source>
        <dbReference type="Proteomes" id="UP001156856"/>
    </source>
</evidence>
<dbReference type="GO" id="GO:0016758">
    <property type="term" value="F:hexosyltransferase activity"/>
    <property type="evidence" value="ECO:0007669"/>
    <property type="project" value="UniProtKB-ARBA"/>
</dbReference>
<dbReference type="InterPro" id="IPR002213">
    <property type="entry name" value="UDP_glucos_trans"/>
</dbReference>
<accession>A0A512JB17</accession>
<dbReference type="Proteomes" id="UP001156856">
    <property type="component" value="Unassembled WGS sequence"/>
</dbReference>
<sequence length="438" mass="46877">MKILIASTPANGHINPLLAIGRMLIADGHTVDVLSGTWLRDRTEKAGARFHALPGTADIDGYGILAAVPELKTAKPGLDNLRIVIERIFIDTIPDQHRGLLDLLQATCADIVIADDCFFGVLPLLLGPRSARPPTLLCGTTILHTAREDRAPLFMGVPPATTPEELAACAKIAEDYDAHVERPTAQHLRRLLDRIGVGPLSMPLFESVVHLADTYLQLSVPGFEFPRAFPPSVRFVGALPIVPDQAPLPPWAHELDGSRKVVLVTQGTVANHDLDLLIGPTLAALADEDDVLVVATMGGRPVEALKGPIPGNARLAAYLPFEWLLPRAEAMVTNGGYGSVNQALSRGVPLVAAGLTEDKADVNARIAWSGAGIDLRTNTPEPEAIRGAVRAVLDEPEHRRAAQRLGAEFATYDTQAEILGIVRSYELAERGGRRTAAA</sequence>
<reference evidence="5" key="2">
    <citation type="journal article" date="2019" name="Int. J. Syst. Evol. Microbiol.">
        <title>The Global Catalogue of Microorganisms (GCM) 10K type strain sequencing project: providing services to taxonomists for standard genome sequencing and annotation.</title>
        <authorList>
            <consortium name="The Broad Institute Genomics Platform"/>
            <consortium name="The Broad Institute Genome Sequencing Center for Infectious Disease"/>
            <person name="Wu L."/>
            <person name="Ma J."/>
        </authorList>
    </citation>
    <scope>NUCLEOTIDE SEQUENCE [LARGE SCALE GENOMIC DNA]</scope>
    <source>
        <strain evidence="5">NBRC 107715</strain>
    </source>
</reference>
<evidence type="ECO:0000313" key="4">
    <source>
        <dbReference type="Proteomes" id="UP000321960"/>
    </source>
</evidence>
<dbReference type="AlphaFoldDB" id="A0A512JB17"/>
<evidence type="ECO:0000313" key="3">
    <source>
        <dbReference type="EMBL" id="GLS66039.1"/>
    </source>
</evidence>
<name>A0A512JB17_9HYPH</name>
<dbReference type="Gene3D" id="3.40.50.2000">
    <property type="entry name" value="Glycogen Phosphorylase B"/>
    <property type="match status" value="2"/>
</dbReference>
<dbReference type="InterPro" id="IPR010610">
    <property type="entry name" value="EryCIII-like_C"/>
</dbReference>
<organism evidence="2 4">
    <name type="scientific">Methylobacterium oxalidis</name>
    <dbReference type="NCBI Taxonomy" id="944322"/>
    <lineage>
        <taxon>Bacteria</taxon>
        <taxon>Pseudomonadati</taxon>
        <taxon>Pseudomonadota</taxon>
        <taxon>Alphaproteobacteria</taxon>
        <taxon>Hyphomicrobiales</taxon>
        <taxon>Methylobacteriaceae</taxon>
        <taxon>Methylobacterium</taxon>
    </lineage>
</organism>